<dbReference type="Pfam" id="PF13499">
    <property type="entry name" value="EF-hand_7"/>
    <property type="match status" value="1"/>
</dbReference>
<dbReference type="PANTHER" id="PTHR10891">
    <property type="entry name" value="EF-HAND CALCIUM-BINDING DOMAIN CONTAINING PROTEIN"/>
    <property type="match status" value="1"/>
</dbReference>
<keyword evidence="3" id="KW-0106">Calcium</keyword>
<dbReference type="Gene3D" id="1.10.238.10">
    <property type="entry name" value="EF-hand"/>
    <property type="match status" value="2"/>
</dbReference>
<dbReference type="AlphaFoldDB" id="A0A1Q9E3G4"/>
<proteinExistence type="predicted"/>
<dbReference type="Pfam" id="PF13202">
    <property type="entry name" value="EF-hand_5"/>
    <property type="match status" value="1"/>
</dbReference>
<organism evidence="6 7">
    <name type="scientific">Symbiodinium microadriaticum</name>
    <name type="common">Dinoflagellate</name>
    <name type="synonym">Zooxanthella microadriatica</name>
    <dbReference type="NCBI Taxonomy" id="2951"/>
    <lineage>
        <taxon>Eukaryota</taxon>
        <taxon>Sar</taxon>
        <taxon>Alveolata</taxon>
        <taxon>Dinophyceae</taxon>
        <taxon>Suessiales</taxon>
        <taxon>Symbiodiniaceae</taxon>
        <taxon>Symbiodinium</taxon>
    </lineage>
</organism>
<dbReference type="EMBL" id="LSRX01000276">
    <property type="protein sequence ID" value="OLQ01964.1"/>
    <property type="molecule type" value="Genomic_DNA"/>
</dbReference>
<dbReference type="SUPFAM" id="SSF47473">
    <property type="entry name" value="EF-hand"/>
    <property type="match status" value="1"/>
</dbReference>
<gene>
    <name evidence="6" type="primary">CML16</name>
    <name evidence="6" type="ORF">AK812_SmicGene15208</name>
</gene>
<keyword evidence="7" id="KW-1185">Reference proteome</keyword>
<keyword evidence="2" id="KW-0677">Repeat</keyword>
<evidence type="ECO:0000259" key="5">
    <source>
        <dbReference type="PROSITE" id="PS50222"/>
    </source>
</evidence>
<comment type="caution">
    <text evidence="6">The sequence shown here is derived from an EMBL/GenBank/DDBJ whole genome shotgun (WGS) entry which is preliminary data.</text>
</comment>
<dbReference type="CDD" id="cd00051">
    <property type="entry name" value="EFh"/>
    <property type="match status" value="1"/>
</dbReference>
<feature type="domain" description="EF-hand" evidence="5">
    <location>
        <begin position="10"/>
        <end position="45"/>
    </location>
</feature>
<evidence type="ECO:0000313" key="6">
    <source>
        <dbReference type="EMBL" id="OLQ01964.1"/>
    </source>
</evidence>
<reference evidence="6 7" key="1">
    <citation type="submission" date="2016-02" db="EMBL/GenBank/DDBJ databases">
        <title>Genome analysis of coral dinoflagellate symbionts highlights evolutionary adaptations to a symbiotic lifestyle.</title>
        <authorList>
            <person name="Aranda M."/>
            <person name="Li Y."/>
            <person name="Liew Y.J."/>
            <person name="Baumgarten S."/>
            <person name="Simakov O."/>
            <person name="Wilson M."/>
            <person name="Piel J."/>
            <person name="Ashoor H."/>
            <person name="Bougouffa S."/>
            <person name="Bajic V.B."/>
            <person name="Ryu T."/>
            <person name="Ravasi T."/>
            <person name="Bayer T."/>
            <person name="Micklem G."/>
            <person name="Kim H."/>
            <person name="Bhak J."/>
            <person name="Lajeunesse T.C."/>
            <person name="Voolstra C.R."/>
        </authorList>
    </citation>
    <scope>NUCLEOTIDE SEQUENCE [LARGE SCALE GENOMIC DNA]</scope>
    <source>
        <strain evidence="6 7">CCMP2467</strain>
    </source>
</reference>
<evidence type="ECO:0000256" key="2">
    <source>
        <dbReference type="ARBA" id="ARBA00022737"/>
    </source>
</evidence>
<name>A0A1Q9E3G4_SYMMI</name>
<evidence type="ECO:0000313" key="7">
    <source>
        <dbReference type="Proteomes" id="UP000186817"/>
    </source>
</evidence>
<dbReference type="InterPro" id="IPR018247">
    <property type="entry name" value="EF_Hand_1_Ca_BS"/>
</dbReference>
<dbReference type="InterPro" id="IPR011992">
    <property type="entry name" value="EF-hand-dom_pair"/>
</dbReference>
<dbReference type="InterPro" id="IPR039647">
    <property type="entry name" value="EF_hand_pair_protein_CML-like"/>
</dbReference>
<sequence length="532" mass="60537">MATAQAVAEDAQAQILKHFMHWDADGSGTIDKDELATIMYKVSSSMSQRDITRLLAVIDTNQDGLIDFREFVAWITDRRADRTVGNDGWIEHFDVEMLLRPMFEVFDRNKDGLILRAELEECSQILGNSLSIHPFASPDCLAMDWKQLPSNETVNFQQFVDWQVSSLEKCGIPNNQLPRLLEELCESLQIIFDIDRLHDQGVDNSRVHDALAESVRKVADTTRRIYTRKLSNIDNQDEVMPEERAVWVCPPDVNDMHLLARLCAKRNGVRLLNYQEEGTIEPAAAERARHRPSAIPTASTSSRPGRGRNSVSNLPQSPATKKVRKLSIRSEVRLAIGHVSVCIPDTLTDLPPADRPWMAKVTRSQYDIDQRRMINDVLIYVLNRASSIWTVMKDTRHFERAWNALPPALQLFALLKAQALMADCISWHGTKTAMESAENYGLVSAEACDKYQEHMERTAEKHIREIYSEQELDQMDSIEEAAYEYLEEHVKISPVEILAVLSELGLIQVDDSVWSQLLEEEATDKLNEMPPE</sequence>
<keyword evidence="1" id="KW-0479">Metal-binding</keyword>
<evidence type="ECO:0000256" key="3">
    <source>
        <dbReference type="ARBA" id="ARBA00022837"/>
    </source>
</evidence>
<protein>
    <submittedName>
        <fullName evidence="6">Putative calcium-binding protein CML16</fullName>
    </submittedName>
</protein>
<feature type="compositionally biased region" description="Polar residues" evidence="4">
    <location>
        <begin position="296"/>
        <end position="319"/>
    </location>
</feature>
<dbReference type="OMA" id="MADCISW"/>
<dbReference type="PROSITE" id="PS00018">
    <property type="entry name" value="EF_HAND_1"/>
    <property type="match status" value="2"/>
</dbReference>
<evidence type="ECO:0000256" key="4">
    <source>
        <dbReference type="SAM" id="MobiDB-lite"/>
    </source>
</evidence>
<dbReference type="PROSITE" id="PS50222">
    <property type="entry name" value="EF_HAND_2"/>
    <property type="match status" value="3"/>
</dbReference>
<dbReference type="Proteomes" id="UP000186817">
    <property type="component" value="Unassembled WGS sequence"/>
</dbReference>
<dbReference type="OrthoDB" id="26525at2759"/>
<dbReference type="GO" id="GO:0005509">
    <property type="term" value="F:calcium ion binding"/>
    <property type="evidence" value="ECO:0007669"/>
    <property type="project" value="InterPro"/>
</dbReference>
<feature type="region of interest" description="Disordered" evidence="4">
    <location>
        <begin position="282"/>
        <end position="322"/>
    </location>
</feature>
<feature type="domain" description="EF-hand" evidence="5">
    <location>
        <begin position="46"/>
        <end position="81"/>
    </location>
</feature>
<dbReference type="SMART" id="SM00054">
    <property type="entry name" value="EFh"/>
    <property type="match status" value="3"/>
</dbReference>
<dbReference type="InterPro" id="IPR002048">
    <property type="entry name" value="EF_hand_dom"/>
</dbReference>
<evidence type="ECO:0000256" key="1">
    <source>
        <dbReference type="ARBA" id="ARBA00022723"/>
    </source>
</evidence>
<accession>A0A1Q9E3G4</accession>
<feature type="domain" description="EF-hand" evidence="5">
    <location>
        <begin position="94"/>
        <end position="129"/>
    </location>
</feature>